<feature type="compositionally biased region" description="Low complexity" evidence="9">
    <location>
        <begin position="870"/>
        <end position="887"/>
    </location>
</feature>
<dbReference type="CDD" id="cd03250">
    <property type="entry name" value="ABCC_MRP_domain1"/>
    <property type="match status" value="1"/>
</dbReference>
<dbReference type="InterPro" id="IPR044746">
    <property type="entry name" value="ABCC_6TM_D1"/>
</dbReference>
<gene>
    <name evidence="13" type="ORF">SCUCBS95973_005687</name>
</gene>
<evidence type="ECO:0000259" key="12">
    <source>
        <dbReference type="PROSITE" id="PS50929"/>
    </source>
</evidence>
<dbReference type="InterPro" id="IPR036640">
    <property type="entry name" value="ABC1_TM_sf"/>
</dbReference>
<evidence type="ECO:0000256" key="3">
    <source>
        <dbReference type="ARBA" id="ARBA00022692"/>
    </source>
</evidence>
<reference evidence="13 14" key="1">
    <citation type="submission" date="2024-01" db="EMBL/GenBank/DDBJ databases">
        <authorList>
            <person name="Allen C."/>
            <person name="Tagirdzhanova G."/>
        </authorList>
    </citation>
    <scope>NUCLEOTIDE SEQUENCE [LARGE SCALE GENOMIC DNA]</scope>
</reference>
<feature type="transmembrane region" description="Helical" evidence="10">
    <location>
        <begin position="1165"/>
        <end position="1187"/>
    </location>
</feature>
<evidence type="ECO:0000256" key="10">
    <source>
        <dbReference type="SAM" id="Phobius"/>
    </source>
</evidence>
<dbReference type="Pfam" id="PF24357">
    <property type="entry name" value="TMD0_ABC"/>
    <property type="match status" value="1"/>
</dbReference>
<dbReference type="PANTHER" id="PTHR24223">
    <property type="entry name" value="ATP-BINDING CASSETTE SUB-FAMILY C"/>
    <property type="match status" value="1"/>
</dbReference>
<dbReference type="InterPro" id="IPR003593">
    <property type="entry name" value="AAA+_ATPase"/>
</dbReference>
<feature type="transmembrane region" description="Helical" evidence="10">
    <location>
        <begin position="269"/>
        <end position="290"/>
    </location>
</feature>
<feature type="transmembrane region" description="Helical" evidence="10">
    <location>
        <begin position="1126"/>
        <end position="1153"/>
    </location>
</feature>
<dbReference type="SUPFAM" id="SSF90123">
    <property type="entry name" value="ABC transporter transmembrane region"/>
    <property type="match status" value="2"/>
</dbReference>
<evidence type="ECO:0008006" key="15">
    <source>
        <dbReference type="Google" id="ProtNLM"/>
    </source>
</evidence>
<comment type="caution">
    <text evidence="13">The sequence shown here is derived from an EMBL/GenBank/DDBJ whole genome shotgun (WGS) entry which is preliminary data.</text>
</comment>
<keyword evidence="4" id="KW-0547">Nucleotide-binding</keyword>
<keyword evidence="6 10" id="KW-1133">Transmembrane helix</keyword>
<dbReference type="Pfam" id="PF00005">
    <property type="entry name" value="ABC_tran"/>
    <property type="match status" value="2"/>
</dbReference>
<evidence type="ECO:0000259" key="11">
    <source>
        <dbReference type="PROSITE" id="PS50893"/>
    </source>
</evidence>
<feature type="transmembrane region" description="Helical" evidence="10">
    <location>
        <begin position="399"/>
        <end position="420"/>
    </location>
</feature>
<feature type="transmembrane region" description="Helical" evidence="10">
    <location>
        <begin position="1049"/>
        <end position="1066"/>
    </location>
</feature>
<evidence type="ECO:0000313" key="14">
    <source>
        <dbReference type="Proteomes" id="UP001642405"/>
    </source>
</evidence>
<evidence type="ECO:0000313" key="13">
    <source>
        <dbReference type="EMBL" id="CAK7224934.1"/>
    </source>
</evidence>
<name>A0ABP0BYY5_9PEZI</name>
<dbReference type="SMART" id="SM00382">
    <property type="entry name" value="AAA"/>
    <property type="match status" value="2"/>
</dbReference>
<feature type="domain" description="ABC transporter" evidence="11">
    <location>
        <begin position="606"/>
        <end position="834"/>
    </location>
</feature>
<dbReference type="CDD" id="cd03244">
    <property type="entry name" value="ABCC_MRP_domain2"/>
    <property type="match status" value="1"/>
</dbReference>
<feature type="transmembrane region" description="Helical" evidence="10">
    <location>
        <begin position="951"/>
        <end position="977"/>
    </location>
</feature>
<dbReference type="Pfam" id="PF00664">
    <property type="entry name" value="ABC_membrane"/>
    <property type="match status" value="2"/>
</dbReference>
<sequence>MVRCGNDESFGPVLTQGPDCYSFDFTLTFEDCIFSIAPCGIALLLAFVRVYLLFKRNAIVRWPLLRAIKLLFFLALIGLQLAIAVLLGTNKGFHTTLASAILSLATSVALAVVSDLEHVRSIRPSYLIQTFFSFATLCDLPRVRTQWLVPNNSTVAPLFTAAFGVKVAVLLVESTHKYSHSSLSNDKVSPEDYQGVFGSTFFTWLNPLFMNGYRRNLSMDDLYVVDDGLRGQTLYKRLHSNWVKANHKKKHCLTSASLKTFAPELIMAFFPRVGLMGLSLAQPYLVSAAINYIDNPNLAKSYGYGLIGAYALCYLGIALTTRWYMHVAFRCMAKIRGALVTIIYKNMLTIRAETGNSSAALSLMSTDVDRITFTAFNMVDVGPSIVQLGIALGILGSQLGGSCIAPVVLCVVCGAIAGRLGKMIPPRQRKWMAAVQKRVGITADIIGSMKGVKVAGLNDKAEQQIQALRDYELEQSTAFRKIQVVNLLLGVAPSLLMPAVTFAVYAIVQKVSGSGQFGVAKAFTALSVLNVLIGPVMTITTAWTNMASALACLDRIQAFLLKEKREDYRILLPRSDAGSFATTRESTLFGVDNASEKSGSKSQPWIKIRNGSFGWKQDAPSVLHDVYIDIMPGDLTLVIGPVASGKSTLLKALIGECLKLNGAVEFTVPAEVAYCDQDAWLLNRSVKENVLAYEPYNEEFYNKVIQACQLVEDIEQFPRGDDTIIGSKGVSLSGGQKQRVALARAVYNRKAIVILDDILKGLDADTYSKCFTAILGPEGLLRRNRTSIILATHNIQLLPYADHIIVLDEGGRITERGSFDHLSSTDGFVAALGLKKTAMDAAAARDALDAEIELKEKEAVIERITSAKALGKKTPGGPPGAGAADADGGSRGKRNADAMFSYLRSLGSKAFVLYASFTLCNIGFRTAQPLWLNIWTAANEKDPDSRVGYYVGIYVLFGVLNVAFLAMEFWTFMVIIVPHSAKVLHRKILVAAMHAPLSYFVATDTGEIVNRFSQDMTLVDMPLPVSFMMCYAQLVGAISQIVLTCVASGYLGIIVPVLLAVLYCVQKFYLRTSRQMRLLDLEAKSPLYSDFIASYSGLTALRAYGWTRDAEDENLRRLNESQKPYYLLYCIQRWLSLVLNLIVAGMAVVVIGLAVGLREQISPGLLGVALTSVMGIGMTLSVLIQMWTQLETSLGAITRVNEFANDTPREEDGPIMPPPEWPSRGAVSVQNLEAKYGDHVVLQDINLEIQPGEKVAICGRSGSGKSTLISLLLRLYPPSQGQIEIDGIETGQLNLNALRESLVALPQDPMFLAGSVRYNLDPLGKATDEELLAVLDKTNLAGVIGEKGGLDADLDTDWLSAGQRQLFCLARALTRRSRVLLLDEATSSLDRETEAFVDKLIAHDFTGWTAIVVAHRLRTVAEFDKVLVLQEGRVMEYDSPKALLARDSMFKALWDLQES</sequence>
<dbReference type="PANTHER" id="PTHR24223:SF399">
    <property type="entry name" value="ABC TRANSPORTER ATNG"/>
    <property type="match status" value="1"/>
</dbReference>
<protein>
    <recommendedName>
        <fullName evidence="15">ABC multidrug transporter</fullName>
    </recommendedName>
</protein>
<dbReference type="InterPro" id="IPR044726">
    <property type="entry name" value="ABCC_6TM_D2"/>
</dbReference>
<keyword evidence="14" id="KW-1185">Reference proteome</keyword>
<feature type="domain" description="ABC transmembrane type-1" evidence="12">
    <location>
        <begin position="912"/>
        <end position="1192"/>
    </location>
</feature>
<dbReference type="CDD" id="cd18579">
    <property type="entry name" value="ABC_6TM_ABCC_D1"/>
    <property type="match status" value="1"/>
</dbReference>
<keyword evidence="5" id="KW-0067">ATP-binding</keyword>
<dbReference type="InterPro" id="IPR003439">
    <property type="entry name" value="ABC_transporter-like_ATP-bd"/>
</dbReference>
<dbReference type="PROSITE" id="PS50893">
    <property type="entry name" value="ABC_TRANSPORTER_2"/>
    <property type="match status" value="2"/>
</dbReference>
<dbReference type="Proteomes" id="UP001642405">
    <property type="component" value="Unassembled WGS sequence"/>
</dbReference>
<feature type="transmembrane region" description="Helical" evidence="10">
    <location>
        <begin position="371"/>
        <end position="393"/>
    </location>
</feature>
<evidence type="ECO:0000256" key="1">
    <source>
        <dbReference type="ARBA" id="ARBA00004141"/>
    </source>
</evidence>
<dbReference type="Gene3D" id="3.40.50.300">
    <property type="entry name" value="P-loop containing nucleotide triphosphate hydrolases"/>
    <property type="match status" value="2"/>
</dbReference>
<evidence type="ECO:0000256" key="5">
    <source>
        <dbReference type="ARBA" id="ARBA00022840"/>
    </source>
</evidence>
<feature type="transmembrane region" description="Helical" evidence="10">
    <location>
        <begin position="93"/>
        <end position="113"/>
    </location>
</feature>
<dbReference type="CDD" id="cd18580">
    <property type="entry name" value="ABC_6TM_ABCC_D2"/>
    <property type="match status" value="1"/>
</dbReference>
<feature type="transmembrane region" description="Helical" evidence="10">
    <location>
        <begin position="302"/>
        <end position="325"/>
    </location>
</feature>
<dbReference type="InterPro" id="IPR027417">
    <property type="entry name" value="P-loop_NTPase"/>
</dbReference>
<dbReference type="InterPro" id="IPR017871">
    <property type="entry name" value="ABC_transporter-like_CS"/>
</dbReference>
<proteinExistence type="predicted"/>
<dbReference type="InterPro" id="IPR056227">
    <property type="entry name" value="TMD0_ABC"/>
</dbReference>
<feature type="region of interest" description="Disordered" evidence="9">
    <location>
        <begin position="870"/>
        <end position="891"/>
    </location>
</feature>
<dbReference type="InterPro" id="IPR011527">
    <property type="entry name" value="ABC1_TM_dom"/>
</dbReference>
<evidence type="ECO:0000256" key="9">
    <source>
        <dbReference type="SAM" id="MobiDB-lite"/>
    </source>
</evidence>
<dbReference type="PROSITE" id="PS00211">
    <property type="entry name" value="ABC_TRANSPORTER_1"/>
    <property type="match status" value="2"/>
</dbReference>
<evidence type="ECO:0000256" key="7">
    <source>
        <dbReference type="ARBA" id="ARBA00023136"/>
    </source>
</evidence>
<feature type="transmembrane region" description="Helical" evidence="10">
    <location>
        <begin position="484"/>
        <end position="508"/>
    </location>
</feature>
<feature type="domain" description="ABC transmembrane type-1" evidence="12">
    <location>
        <begin position="273"/>
        <end position="548"/>
    </location>
</feature>
<evidence type="ECO:0000256" key="8">
    <source>
        <dbReference type="ARBA" id="ARBA00023180"/>
    </source>
</evidence>
<comment type="subcellular location">
    <subcellularLocation>
        <location evidence="1">Membrane</location>
        <topology evidence="1">Multi-pass membrane protein</topology>
    </subcellularLocation>
</comment>
<keyword evidence="7 10" id="KW-0472">Membrane</keyword>
<keyword evidence="2" id="KW-0813">Transport</keyword>
<accession>A0ABP0BYY5</accession>
<dbReference type="PROSITE" id="PS50929">
    <property type="entry name" value="ABC_TM1F"/>
    <property type="match status" value="2"/>
</dbReference>
<feature type="transmembrane region" description="Helical" evidence="10">
    <location>
        <begin position="528"/>
        <end position="553"/>
    </location>
</feature>
<keyword evidence="8" id="KW-0325">Glycoprotein</keyword>
<dbReference type="EMBL" id="CAWUHB010000031">
    <property type="protein sequence ID" value="CAK7224934.1"/>
    <property type="molecule type" value="Genomic_DNA"/>
</dbReference>
<feature type="transmembrane region" description="Helical" evidence="10">
    <location>
        <begin position="911"/>
        <end position="931"/>
    </location>
</feature>
<keyword evidence="3 10" id="KW-0812">Transmembrane</keyword>
<dbReference type="SUPFAM" id="SSF52540">
    <property type="entry name" value="P-loop containing nucleoside triphosphate hydrolases"/>
    <property type="match status" value="2"/>
</dbReference>
<evidence type="ECO:0000256" key="2">
    <source>
        <dbReference type="ARBA" id="ARBA00022448"/>
    </source>
</evidence>
<feature type="transmembrane region" description="Helical" evidence="10">
    <location>
        <begin position="66"/>
        <end position="87"/>
    </location>
</feature>
<evidence type="ECO:0000256" key="4">
    <source>
        <dbReference type="ARBA" id="ARBA00022741"/>
    </source>
</evidence>
<feature type="domain" description="ABC transporter" evidence="11">
    <location>
        <begin position="1227"/>
        <end position="1456"/>
    </location>
</feature>
<dbReference type="Gene3D" id="1.20.1560.10">
    <property type="entry name" value="ABC transporter type 1, transmembrane domain"/>
    <property type="match status" value="2"/>
</dbReference>
<dbReference type="InterPro" id="IPR050173">
    <property type="entry name" value="ABC_transporter_C-like"/>
</dbReference>
<evidence type="ECO:0000256" key="6">
    <source>
        <dbReference type="ARBA" id="ARBA00022989"/>
    </source>
</evidence>
<feature type="transmembrane region" description="Helical" evidence="10">
    <location>
        <begin position="33"/>
        <end position="54"/>
    </location>
</feature>
<organism evidence="13 14">
    <name type="scientific">Sporothrix curviconia</name>
    <dbReference type="NCBI Taxonomy" id="1260050"/>
    <lineage>
        <taxon>Eukaryota</taxon>
        <taxon>Fungi</taxon>
        <taxon>Dikarya</taxon>
        <taxon>Ascomycota</taxon>
        <taxon>Pezizomycotina</taxon>
        <taxon>Sordariomycetes</taxon>
        <taxon>Sordariomycetidae</taxon>
        <taxon>Ophiostomatales</taxon>
        <taxon>Ophiostomataceae</taxon>
        <taxon>Sporothrix</taxon>
    </lineage>
</organism>